<feature type="compositionally biased region" description="Low complexity" evidence="1">
    <location>
        <begin position="226"/>
        <end position="245"/>
    </location>
</feature>
<feature type="region of interest" description="Disordered" evidence="1">
    <location>
        <begin position="1"/>
        <end position="105"/>
    </location>
</feature>
<evidence type="ECO:0000313" key="3">
    <source>
        <dbReference type="Proteomes" id="UP000094569"/>
    </source>
</evidence>
<dbReference type="Proteomes" id="UP000094569">
    <property type="component" value="Unassembled WGS sequence"/>
</dbReference>
<organism evidence="2 3">
    <name type="scientific">Aspergillus cristatus</name>
    <name type="common">Chinese Fuzhuan brick tea-fermentation fungus</name>
    <name type="synonym">Eurotium cristatum</name>
    <dbReference type="NCBI Taxonomy" id="573508"/>
    <lineage>
        <taxon>Eukaryota</taxon>
        <taxon>Fungi</taxon>
        <taxon>Dikarya</taxon>
        <taxon>Ascomycota</taxon>
        <taxon>Pezizomycotina</taxon>
        <taxon>Eurotiomycetes</taxon>
        <taxon>Eurotiomycetidae</taxon>
        <taxon>Eurotiales</taxon>
        <taxon>Aspergillaceae</taxon>
        <taxon>Aspergillus</taxon>
        <taxon>Aspergillus subgen. Aspergillus</taxon>
    </lineage>
</organism>
<evidence type="ECO:0000313" key="2">
    <source>
        <dbReference type="EMBL" id="ODM20397.1"/>
    </source>
</evidence>
<dbReference type="VEuPathDB" id="FungiDB:SI65_03450"/>
<gene>
    <name evidence="2" type="ORF">SI65_03450</name>
</gene>
<dbReference type="OrthoDB" id="5552418at2759"/>
<reference evidence="2 3" key="1">
    <citation type="journal article" date="2016" name="BMC Genomics">
        <title>Comparative genomic and transcriptomic analyses of the Fuzhuan brick tea-fermentation fungus Aspergillus cristatus.</title>
        <authorList>
            <person name="Ge Y."/>
            <person name="Wang Y."/>
            <person name="Liu Y."/>
            <person name="Tan Y."/>
            <person name="Ren X."/>
            <person name="Zhang X."/>
            <person name="Hyde K.D."/>
            <person name="Liu Y."/>
            <person name="Liu Z."/>
        </authorList>
    </citation>
    <scope>NUCLEOTIDE SEQUENCE [LARGE SCALE GENOMIC DNA]</scope>
    <source>
        <strain evidence="2 3">GZAAS20.1005</strain>
    </source>
</reference>
<feature type="compositionally biased region" description="Low complexity" evidence="1">
    <location>
        <begin position="85"/>
        <end position="100"/>
    </location>
</feature>
<evidence type="ECO:0000256" key="1">
    <source>
        <dbReference type="SAM" id="MobiDB-lite"/>
    </source>
</evidence>
<feature type="compositionally biased region" description="Polar residues" evidence="1">
    <location>
        <begin position="54"/>
        <end position="66"/>
    </location>
</feature>
<feature type="compositionally biased region" description="Low complexity" evidence="1">
    <location>
        <begin position="207"/>
        <end position="219"/>
    </location>
</feature>
<comment type="caution">
    <text evidence="2">The sequence shown here is derived from an EMBL/GenBank/DDBJ whole genome shotgun (WGS) entry which is preliminary data.</text>
</comment>
<proteinExistence type="predicted"/>
<protein>
    <submittedName>
        <fullName evidence="2">Uncharacterized protein</fullName>
    </submittedName>
</protein>
<feature type="region of interest" description="Disordered" evidence="1">
    <location>
        <begin position="174"/>
        <end position="246"/>
    </location>
</feature>
<sequence>MDGDGQNFRNHDPPIYPSRFGMGRRAVSRQPNGGATDRFRQTGALPSARGDATMLSQATGSVQMPSSYVGYGYTDTSFPGGGQLQPYPQEQNSQPQQQQPTFSDYEQEVVYSIQQQGPPHDSFSLVPQYPARQPAATIEALSSQFAVPQYFPAGEPTETGVGGLVSPYLNTQFPPATYPPPGPVGHASASAQPFPTTMADLTNPLGAAAGQQQQQQRQQQPPPQQQPQQAQTQPQQSAANPATATSHLEDAYSQYQRAIRVTLDHSRAGSLVEAGQSILEISEWILTNAEQLGIFRDDVQIYPYQMRLWNDFNICWLSVCQMQKDLTQEIIQGGQQRPHVSLISAEYLEHMGKQLIRLCDQVEEHGLVDYQIGFWEEEILSALSQCLDLMESRPEIWRTRPMAPPVTAASRS</sequence>
<dbReference type="EMBL" id="JXNT01000003">
    <property type="protein sequence ID" value="ODM20397.1"/>
    <property type="molecule type" value="Genomic_DNA"/>
</dbReference>
<accession>A0A1E3BHK7</accession>
<keyword evidence="3" id="KW-1185">Reference proteome</keyword>
<dbReference type="AlphaFoldDB" id="A0A1E3BHK7"/>
<name>A0A1E3BHK7_ASPCR</name>